<keyword evidence="2" id="KW-1003">Cell membrane</keyword>
<feature type="region of interest" description="Disordered" evidence="8">
    <location>
        <begin position="180"/>
        <end position="202"/>
    </location>
</feature>
<evidence type="ECO:0000259" key="10">
    <source>
        <dbReference type="PROSITE" id="PS50929"/>
    </source>
</evidence>
<protein>
    <recommendedName>
        <fullName evidence="10">ABC transmembrane type-1 domain-containing protein</fullName>
    </recommendedName>
</protein>
<dbReference type="InterPro" id="IPR011527">
    <property type="entry name" value="ABC1_TM_dom"/>
</dbReference>
<keyword evidence="6 9" id="KW-0472">Membrane</keyword>
<proteinExistence type="inferred from homology"/>
<dbReference type="InterPro" id="IPR027417">
    <property type="entry name" value="P-loop_NTPase"/>
</dbReference>
<dbReference type="AlphaFoldDB" id="A0A7I9V054"/>
<comment type="similarity">
    <text evidence="7">Belongs to the ABC transporter superfamily. Siderophore-Fe(3+) uptake transporter (SIUT) (TC 3.A.1.21) family.</text>
</comment>
<evidence type="ECO:0000256" key="8">
    <source>
        <dbReference type="SAM" id="MobiDB-lite"/>
    </source>
</evidence>
<keyword evidence="5 9" id="KW-1133">Transmembrane helix</keyword>
<dbReference type="GO" id="GO:0016887">
    <property type="term" value="F:ATP hydrolysis activity"/>
    <property type="evidence" value="ECO:0007669"/>
    <property type="project" value="InterPro"/>
</dbReference>
<evidence type="ECO:0000256" key="9">
    <source>
        <dbReference type="SAM" id="Phobius"/>
    </source>
</evidence>
<dbReference type="Pfam" id="PF00005">
    <property type="entry name" value="ABC_tran"/>
    <property type="match status" value="1"/>
</dbReference>
<dbReference type="PANTHER" id="PTHR24221">
    <property type="entry name" value="ATP-BINDING CASSETTE SUB-FAMILY B"/>
    <property type="match status" value="1"/>
</dbReference>
<organism evidence="11 12">
    <name type="scientific">Gordonia crocea</name>
    <dbReference type="NCBI Taxonomy" id="589162"/>
    <lineage>
        <taxon>Bacteria</taxon>
        <taxon>Bacillati</taxon>
        <taxon>Actinomycetota</taxon>
        <taxon>Actinomycetes</taxon>
        <taxon>Mycobacteriales</taxon>
        <taxon>Gordoniaceae</taxon>
        <taxon>Gordonia</taxon>
    </lineage>
</organism>
<feature type="compositionally biased region" description="Polar residues" evidence="8">
    <location>
        <begin position="181"/>
        <end position="202"/>
    </location>
</feature>
<evidence type="ECO:0000256" key="6">
    <source>
        <dbReference type="ARBA" id="ARBA00023136"/>
    </source>
</evidence>
<evidence type="ECO:0000256" key="4">
    <source>
        <dbReference type="ARBA" id="ARBA00022967"/>
    </source>
</evidence>
<dbReference type="GO" id="GO:0005886">
    <property type="term" value="C:plasma membrane"/>
    <property type="evidence" value="ECO:0007669"/>
    <property type="project" value="UniProtKB-SubCell"/>
</dbReference>
<keyword evidence="4" id="KW-1278">Translocase</keyword>
<keyword evidence="2" id="KW-0997">Cell inner membrane</keyword>
<gene>
    <name evidence="11" type="ORF">nbrc107697_25280</name>
</gene>
<dbReference type="GO" id="GO:0140359">
    <property type="term" value="F:ABC-type transporter activity"/>
    <property type="evidence" value="ECO:0007669"/>
    <property type="project" value="InterPro"/>
</dbReference>
<keyword evidence="12" id="KW-1185">Reference proteome</keyword>
<comment type="caution">
    <text evidence="11">The sequence shown here is derived from an EMBL/GenBank/DDBJ whole genome shotgun (WGS) entry which is preliminary data.</text>
</comment>
<dbReference type="PROSITE" id="PS50929">
    <property type="entry name" value="ABC_TM1F"/>
    <property type="match status" value="1"/>
</dbReference>
<dbReference type="Proteomes" id="UP000444980">
    <property type="component" value="Unassembled WGS sequence"/>
</dbReference>
<dbReference type="GO" id="GO:0005524">
    <property type="term" value="F:ATP binding"/>
    <property type="evidence" value="ECO:0007669"/>
    <property type="project" value="InterPro"/>
</dbReference>
<dbReference type="SUPFAM" id="SSF52540">
    <property type="entry name" value="P-loop containing nucleoside triphosphate hydrolases"/>
    <property type="match status" value="1"/>
</dbReference>
<feature type="domain" description="ABC transmembrane type-1" evidence="10">
    <location>
        <begin position="19"/>
        <end position="100"/>
    </location>
</feature>
<dbReference type="RefSeq" id="WP_267130404.1">
    <property type="nucleotide sequence ID" value="NZ_BJOU01000002.1"/>
</dbReference>
<dbReference type="SUPFAM" id="SSF90123">
    <property type="entry name" value="ABC transporter transmembrane region"/>
    <property type="match status" value="1"/>
</dbReference>
<evidence type="ECO:0000256" key="7">
    <source>
        <dbReference type="ARBA" id="ARBA00023455"/>
    </source>
</evidence>
<evidence type="ECO:0000256" key="5">
    <source>
        <dbReference type="ARBA" id="ARBA00022989"/>
    </source>
</evidence>
<dbReference type="InterPro" id="IPR039421">
    <property type="entry name" value="Type_1_exporter"/>
</dbReference>
<accession>A0A7I9V054</accession>
<evidence type="ECO:0000313" key="11">
    <source>
        <dbReference type="EMBL" id="GED98489.1"/>
    </source>
</evidence>
<dbReference type="Gene3D" id="3.40.50.300">
    <property type="entry name" value="P-loop containing nucleotide triphosphate hydrolases"/>
    <property type="match status" value="1"/>
</dbReference>
<dbReference type="InterPro" id="IPR036640">
    <property type="entry name" value="ABC1_TM_sf"/>
</dbReference>
<reference evidence="12" key="1">
    <citation type="submission" date="2019-06" db="EMBL/GenBank/DDBJ databases">
        <title>Gordonia isolated from sludge of a wastewater treatment plant.</title>
        <authorList>
            <person name="Tamura T."/>
            <person name="Aoyama K."/>
            <person name="Kang Y."/>
            <person name="Saito S."/>
            <person name="Akiyama N."/>
            <person name="Yazawa K."/>
            <person name="Gonoi T."/>
            <person name="Mikami Y."/>
        </authorList>
    </citation>
    <scope>NUCLEOTIDE SEQUENCE [LARGE SCALE GENOMIC DNA]</scope>
    <source>
        <strain evidence="12">NBRC 107697</strain>
    </source>
</reference>
<evidence type="ECO:0000256" key="3">
    <source>
        <dbReference type="ARBA" id="ARBA00022692"/>
    </source>
</evidence>
<feature type="transmembrane region" description="Helical" evidence="9">
    <location>
        <begin position="18"/>
        <end position="43"/>
    </location>
</feature>
<keyword evidence="3 9" id="KW-0812">Transmembrane</keyword>
<evidence type="ECO:0000313" key="12">
    <source>
        <dbReference type="Proteomes" id="UP000444980"/>
    </source>
</evidence>
<evidence type="ECO:0000256" key="2">
    <source>
        <dbReference type="ARBA" id="ARBA00022519"/>
    </source>
</evidence>
<dbReference type="EMBL" id="BJOU01000002">
    <property type="protein sequence ID" value="GED98489.1"/>
    <property type="molecule type" value="Genomic_DNA"/>
</dbReference>
<comment type="subcellular location">
    <subcellularLocation>
        <location evidence="1">Cell inner membrane</location>
        <topology evidence="1">Multi-pass membrane protein</topology>
    </subcellularLocation>
</comment>
<feature type="transmembrane region" description="Helical" evidence="9">
    <location>
        <begin position="55"/>
        <end position="73"/>
    </location>
</feature>
<dbReference type="PANTHER" id="PTHR24221:SF654">
    <property type="entry name" value="ATP-BINDING CASSETTE SUB-FAMILY B MEMBER 6"/>
    <property type="match status" value="1"/>
</dbReference>
<dbReference type="InterPro" id="IPR003439">
    <property type="entry name" value="ABC_transporter-like_ATP-bd"/>
</dbReference>
<dbReference type="Gene3D" id="1.20.1560.10">
    <property type="entry name" value="ABC transporter type 1, transmembrane domain"/>
    <property type="match status" value="1"/>
</dbReference>
<evidence type="ECO:0000256" key="1">
    <source>
        <dbReference type="ARBA" id="ARBA00004429"/>
    </source>
</evidence>
<sequence>MNSPDTLRSVISRRRAGLIVASLLALVAAGLALAPYVAVYRVAVELFTDDGDPGAIGAIASWTAVAIAARALLSGLSSQIAHITAYRVLADLRLALADKLKVEQIAARIAEVWDEPILPEPATPAVLADASLQFEHVGFGYDERRVLHDVGFTAAPGTVTALVGPSGSGKSTIASLAAGCGTSTRDASSSAGQPSPTSAARA</sequence>
<name>A0A7I9V054_9ACTN</name>